<dbReference type="InterPro" id="IPR057326">
    <property type="entry name" value="KR_dom"/>
</dbReference>
<evidence type="ECO:0000313" key="5">
    <source>
        <dbReference type="Proteomes" id="UP000529795"/>
    </source>
</evidence>
<dbReference type="GO" id="GO:0032787">
    <property type="term" value="P:monocarboxylic acid metabolic process"/>
    <property type="evidence" value="ECO:0007669"/>
    <property type="project" value="UniProtKB-ARBA"/>
</dbReference>
<dbReference type="AlphaFoldDB" id="A0A840FF77"/>
<dbReference type="EMBL" id="JACIEV010000013">
    <property type="protein sequence ID" value="MBB4155521.1"/>
    <property type="molecule type" value="Genomic_DNA"/>
</dbReference>
<comment type="caution">
    <text evidence="4">The sequence shown here is derived from an EMBL/GenBank/DDBJ whole genome shotgun (WGS) entry which is preliminary data.</text>
</comment>
<dbReference type="Pfam" id="PF00106">
    <property type="entry name" value="adh_short"/>
    <property type="match status" value="1"/>
</dbReference>
<name>A0A840FF77_9SPHN</name>
<dbReference type="InterPro" id="IPR036291">
    <property type="entry name" value="NAD(P)-bd_dom_sf"/>
</dbReference>
<dbReference type="PROSITE" id="PS00061">
    <property type="entry name" value="ADH_SHORT"/>
    <property type="match status" value="1"/>
</dbReference>
<dbReference type="PRINTS" id="PR00080">
    <property type="entry name" value="SDRFAMILY"/>
</dbReference>
<evidence type="ECO:0000313" key="4">
    <source>
        <dbReference type="EMBL" id="MBB4155521.1"/>
    </source>
</evidence>
<dbReference type="InterPro" id="IPR050259">
    <property type="entry name" value="SDR"/>
</dbReference>
<gene>
    <name evidence="4" type="ORF">GGQ80_003446</name>
</gene>
<dbReference type="Gene3D" id="3.40.50.720">
    <property type="entry name" value="NAD(P)-binding Rossmann-like Domain"/>
    <property type="match status" value="1"/>
</dbReference>
<keyword evidence="4" id="KW-0560">Oxidoreductase</keyword>
<dbReference type="GO" id="GO:0004316">
    <property type="term" value="F:3-oxoacyl-[acyl-carrier-protein] reductase (NADPH) activity"/>
    <property type="evidence" value="ECO:0007669"/>
    <property type="project" value="UniProtKB-EC"/>
</dbReference>
<organism evidence="4 5">
    <name type="scientific">Sphingomonas jinjuensis</name>
    <dbReference type="NCBI Taxonomy" id="535907"/>
    <lineage>
        <taxon>Bacteria</taxon>
        <taxon>Pseudomonadati</taxon>
        <taxon>Pseudomonadota</taxon>
        <taxon>Alphaproteobacteria</taxon>
        <taxon>Sphingomonadales</taxon>
        <taxon>Sphingomonadaceae</taxon>
        <taxon>Sphingomonas</taxon>
    </lineage>
</organism>
<dbReference type="Proteomes" id="UP000529795">
    <property type="component" value="Unassembled WGS sequence"/>
</dbReference>
<dbReference type="CDD" id="cd05233">
    <property type="entry name" value="SDR_c"/>
    <property type="match status" value="1"/>
</dbReference>
<evidence type="ECO:0000256" key="2">
    <source>
        <dbReference type="RuleBase" id="RU000363"/>
    </source>
</evidence>
<sequence>MTAGRFAGKVALVTGGSSGIGQRVAELLAAEGARVAVVASSSLAKAEAVAAAIGEAGGEAKGFVTDVREATACERLVADVERAFGGIDLLVNAAGVFYGTPVAATAPTDAAQLLDINIAGPWNVASAVVPSMRRRGGGRIVNLSSVAGVVGVKGMALYCASKAAVAMMTRVMGAELAAEGIAVNAVAPGNTATPMNAAVRADTAMVDAMRAMTPSPDVFSDVSDMAGIILFLLSEAARPVYGATWLADEGFAAAVG</sequence>
<dbReference type="InterPro" id="IPR002347">
    <property type="entry name" value="SDR_fam"/>
</dbReference>
<protein>
    <submittedName>
        <fullName evidence="4">3-oxoacyl-[acyl-carrier protein] reductase</fullName>
        <ecNumber evidence="4">1.1.1.100</ecNumber>
    </submittedName>
</protein>
<dbReference type="SUPFAM" id="SSF51735">
    <property type="entry name" value="NAD(P)-binding Rossmann-fold domains"/>
    <property type="match status" value="1"/>
</dbReference>
<dbReference type="PANTHER" id="PTHR42879">
    <property type="entry name" value="3-OXOACYL-(ACYL-CARRIER-PROTEIN) REDUCTASE"/>
    <property type="match status" value="1"/>
</dbReference>
<dbReference type="EC" id="1.1.1.100" evidence="4"/>
<accession>A0A840FF77</accession>
<dbReference type="PANTHER" id="PTHR42879:SF2">
    <property type="entry name" value="3-OXOACYL-[ACYL-CARRIER-PROTEIN] REDUCTASE FABG"/>
    <property type="match status" value="1"/>
</dbReference>
<reference evidence="4 5" key="1">
    <citation type="submission" date="2020-08" db="EMBL/GenBank/DDBJ databases">
        <title>Genomic Encyclopedia of Type Strains, Phase IV (KMG-IV): sequencing the most valuable type-strain genomes for metagenomic binning, comparative biology and taxonomic classification.</title>
        <authorList>
            <person name="Goeker M."/>
        </authorList>
    </citation>
    <scope>NUCLEOTIDE SEQUENCE [LARGE SCALE GENOMIC DNA]</scope>
    <source>
        <strain evidence="4 5">YC6723</strain>
    </source>
</reference>
<dbReference type="FunFam" id="3.40.50.720:FF:000084">
    <property type="entry name" value="Short-chain dehydrogenase reductase"/>
    <property type="match status" value="1"/>
</dbReference>
<dbReference type="RefSeq" id="WP_183987102.1">
    <property type="nucleotide sequence ID" value="NZ_JACIEV010000013.1"/>
</dbReference>
<dbReference type="InterPro" id="IPR020904">
    <property type="entry name" value="Sc_DH/Rdtase_CS"/>
</dbReference>
<feature type="domain" description="Ketoreductase" evidence="3">
    <location>
        <begin position="9"/>
        <end position="189"/>
    </location>
</feature>
<dbReference type="PRINTS" id="PR00081">
    <property type="entry name" value="GDHRDH"/>
</dbReference>
<proteinExistence type="inferred from homology"/>
<comment type="similarity">
    <text evidence="1 2">Belongs to the short-chain dehydrogenases/reductases (SDR) family.</text>
</comment>
<evidence type="ECO:0000259" key="3">
    <source>
        <dbReference type="SMART" id="SM00822"/>
    </source>
</evidence>
<evidence type="ECO:0000256" key="1">
    <source>
        <dbReference type="ARBA" id="ARBA00006484"/>
    </source>
</evidence>
<keyword evidence="5" id="KW-1185">Reference proteome</keyword>
<dbReference type="SMART" id="SM00822">
    <property type="entry name" value="PKS_KR"/>
    <property type="match status" value="1"/>
</dbReference>